<sequence length="353" mass="41382">MGYWGYREELSRAHKLRRVYYEVLRDDLDEFVLQYGLVESYDNFKKNNMEYPFVERRELKPRARIPGQEYEEHNAFLIIFIEDTIPASFKKYIRFFDVNKTVKSNLIASGVLDLSAEFDRGWKYLDSIEFSGFLRKMLPVDYALLIQRDPVSRATDRYALSHYHVRIDWPIAEAAEEMGKDLRYIIKDLYERGDKCAEDIQKKFFEMYGLPIMAGGRRTAASVAAQYLQRLNSISTVYVSSSESRSVLRFSERGISRYILVRFTLQEMLDVSEENSMNLETFTSNYVIDYEEKDGVCILRVDYDHTPPARPPQDGKIRAIKADSAWTTITNQLIMPKPGVWKYPLLRVNVVYT</sequence>
<organism evidence="1 2">
    <name type="scientific">Desulfoluna spongiiphila</name>
    <dbReference type="NCBI Taxonomy" id="419481"/>
    <lineage>
        <taxon>Bacteria</taxon>
        <taxon>Pseudomonadati</taxon>
        <taxon>Thermodesulfobacteriota</taxon>
        <taxon>Desulfobacteria</taxon>
        <taxon>Desulfobacterales</taxon>
        <taxon>Desulfolunaceae</taxon>
        <taxon>Desulfoluna</taxon>
    </lineage>
</organism>
<reference evidence="1 2" key="1">
    <citation type="submission" date="2016-10" db="EMBL/GenBank/DDBJ databases">
        <authorList>
            <person name="de Groot N.N."/>
        </authorList>
    </citation>
    <scope>NUCLEOTIDE SEQUENCE [LARGE SCALE GENOMIC DNA]</scope>
    <source>
        <strain evidence="1 2">AA1</strain>
    </source>
</reference>
<gene>
    <name evidence="1" type="ORF">SAMN05216233_10727</name>
</gene>
<dbReference type="Proteomes" id="UP000198870">
    <property type="component" value="Unassembled WGS sequence"/>
</dbReference>
<keyword evidence="2" id="KW-1185">Reference proteome</keyword>
<dbReference type="RefSeq" id="WP_092210686.1">
    <property type="nucleotide sequence ID" value="NZ_FMUX01000007.1"/>
</dbReference>
<protein>
    <submittedName>
        <fullName evidence="1">Uncharacterized protein</fullName>
    </submittedName>
</protein>
<dbReference type="AlphaFoldDB" id="A0A1G5EZR6"/>
<evidence type="ECO:0000313" key="2">
    <source>
        <dbReference type="Proteomes" id="UP000198870"/>
    </source>
</evidence>
<accession>A0A1G5EZR6</accession>
<evidence type="ECO:0000313" key="1">
    <source>
        <dbReference type="EMBL" id="SCY32486.1"/>
    </source>
</evidence>
<dbReference type="OrthoDB" id="5413313at2"/>
<dbReference type="EMBL" id="FMUX01000007">
    <property type="protein sequence ID" value="SCY32486.1"/>
    <property type="molecule type" value="Genomic_DNA"/>
</dbReference>
<proteinExistence type="predicted"/>
<name>A0A1G5EZR6_9BACT</name>